<dbReference type="PANTHER" id="PTHR43840">
    <property type="entry name" value="MITOCHONDRIAL METAL TRANSPORTER 1-RELATED"/>
    <property type="match status" value="1"/>
</dbReference>
<feature type="transmembrane region" description="Helical" evidence="7">
    <location>
        <begin position="97"/>
        <end position="119"/>
    </location>
</feature>
<evidence type="ECO:0000256" key="6">
    <source>
        <dbReference type="SAM" id="MobiDB-lite"/>
    </source>
</evidence>
<keyword evidence="3 7" id="KW-0812">Transmembrane</keyword>
<dbReference type="Proteomes" id="UP000310708">
    <property type="component" value="Unassembled WGS sequence"/>
</dbReference>
<evidence type="ECO:0000256" key="7">
    <source>
        <dbReference type="SAM" id="Phobius"/>
    </source>
</evidence>
<keyword evidence="2" id="KW-0813">Transport</keyword>
<dbReference type="InterPro" id="IPR058533">
    <property type="entry name" value="Cation_efflux_TM"/>
</dbReference>
<comment type="caution">
    <text evidence="9">The sequence shown here is derived from an EMBL/GenBank/DDBJ whole genome shotgun (WGS) entry which is preliminary data.</text>
</comment>
<evidence type="ECO:0000313" key="10">
    <source>
        <dbReference type="Proteomes" id="UP000310708"/>
    </source>
</evidence>
<feature type="domain" description="Cation efflux protein transmembrane" evidence="8">
    <location>
        <begin position="78"/>
        <end position="268"/>
    </location>
</feature>
<feature type="region of interest" description="Disordered" evidence="6">
    <location>
        <begin position="376"/>
        <end position="406"/>
    </location>
</feature>
<evidence type="ECO:0000256" key="2">
    <source>
        <dbReference type="ARBA" id="ARBA00022448"/>
    </source>
</evidence>
<feature type="transmembrane region" description="Helical" evidence="7">
    <location>
        <begin position="185"/>
        <end position="205"/>
    </location>
</feature>
<feature type="compositionally biased region" description="Polar residues" evidence="6">
    <location>
        <begin position="376"/>
        <end position="397"/>
    </location>
</feature>
<evidence type="ECO:0000313" key="9">
    <source>
        <dbReference type="EMBL" id="TIC67242.1"/>
    </source>
</evidence>
<dbReference type="Gene3D" id="1.20.1510.10">
    <property type="entry name" value="Cation efflux protein transmembrane domain"/>
    <property type="match status" value="1"/>
</dbReference>
<reference evidence="9 10" key="1">
    <citation type="submission" date="2019-03" db="EMBL/GenBank/DDBJ databases">
        <title>Sequencing 25 genomes of Wallemia mellicola.</title>
        <authorList>
            <person name="Gostincar C."/>
        </authorList>
    </citation>
    <scope>NUCLEOTIDE SEQUENCE [LARGE SCALE GENOMIC DNA]</scope>
    <source>
        <strain evidence="9 10">EXF-757</strain>
    </source>
</reference>
<sequence>MSIENEKSFEETLKPVNLREKLVEDERMSRAERKFYRSQNALIESYLKSDNGSRKDPSNYTRDDTIRAKIAIYGSMTSSMLLAGLQLYAAISSLSLSFFSTLINTIFDPISNVFLNWVYVRSQKLDKNKWPDGGSRLTSVANCCYSFLMIAVNAILIVESIRSLIEGESSTESNNPSGEINGIHVPSIAAVGFAFLVKIVLCIYCGMTKHLSSQIEILFIDHRNDLPVNGFGILTSAGGTVLKWWIDPAGSILISIGVITVWVLTLVRQFKCLAGITAVERTRKKVLYKAINLDASILQISSCYVYHCGQDVNVRLGIIMDQTTPIYESQQVALSLQNELSEIENVHSVFIEVLASSQNPTPVMLPTISDFSPSELSTIAESDTQSASSRTQDTQDSPLEPAVQLK</sequence>
<feature type="transmembrane region" description="Helical" evidence="7">
    <location>
        <begin position="140"/>
        <end position="165"/>
    </location>
</feature>
<name>A0A4T0T8Q8_9BASI</name>
<dbReference type="GO" id="GO:0098771">
    <property type="term" value="P:inorganic ion homeostasis"/>
    <property type="evidence" value="ECO:0007669"/>
    <property type="project" value="UniProtKB-ARBA"/>
</dbReference>
<feature type="transmembrane region" description="Helical" evidence="7">
    <location>
        <begin position="70"/>
        <end position="91"/>
    </location>
</feature>
<dbReference type="Pfam" id="PF01545">
    <property type="entry name" value="Cation_efflux"/>
    <property type="match status" value="1"/>
</dbReference>
<dbReference type="AlphaFoldDB" id="A0A4T0T8Q8"/>
<dbReference type="GO" id="GO:0030003">
    <property type="term" value="P:intracellular monoatomic cation homeostasis"/>
    <property type="evidence" value="ECO:0007669"/>
    <property type="project" value="UniProtKB-ARBA"/>
</dbReference>
<dbReference type="InterPro" id="IPR027469">
    <property type="entry name" value="Cation_efflux_TMD_sf"/>
</dbReference>
<dbReference type="EMBL" id="SPRX01000012">
    <property type="protein sequence ID" value="TIC67242.1"/>
    <property type="molecule type" value="Genomic_DNA"/>
</dbReference>
<dbReference type="SUPFAM" id="SSF161111">
    <property type="entry name" value="Cation efflux protein transmembrane domain-like"/>
    <property type="match status" value="1"/>
</dbReference>
<dbReference type="GO" id="GO:0008324">
    <property type="term" value="F:monoatomic cation transmembrane transporter activity"/>
    <property type="evidence" value="ECO:0007669"/>
    <property type="project" value="InterPro"/>
</dbReference>
<dbReference type="SUPFAM" id="SSF160240">
    <property type="entry name" value="Cation efflux protein cytoplasmic domain-like"/>
    <property type="match status" value="1"/>
</dbReference>
<organism evidence="9 10">
    <name type="scientific">Wallemia mellicola</name>
    <dbReference type="NCBI Taxonomy" id="1708541"/>
    <lineage>
        <taxon>Eukaryota</taxon>
        <taxon>Fungi</taxon>
        <taxon>Dikarya</taxon>
        <taxon>Basidiomycota</taxon>
        <taxon>Wallemiomycotina</taxon>
        <taxon>Wallemiomycetes</taxon>
        <taxon>Wallemiales</taxon>
        <taxon>Wallemiaceae</taxon>
        <taxon>Wallemia</taxon>
    </lineage>
</organism>
<comment type="subcellular location">
    <subcellularLocation>
        <location evidence="1">Membrane</location>
        <topology evidence="1">Multi-pass membrane protein</topology>
    </subcellularLocation>
</comment>
<dbReference type="InterPro" id="IPR036837">
    <property type="entry name" value="Cation_efflux_CTD_sf"/>
</dbReference>
<dbReference type="GO" id="GO:0016020">
    <property type="term" value="C:membrane"/>
    <property type="evidence" value="ECO:0007669"/>
    <property type="project" value="UniProtKB-SubCell"/>
</dbReference>
<accession>A0A4T0T8Q8</accession>
<feature type="transmembrane region" description="Helical" evidence="7">
    <location>
        <begin position="252"/>
        <end position="279"/>
    </location>
</feature>
<keyword evidence="5 7" id="KW-0472">Membrane</keyword>
<evidence type="ECO:0000256" key="1">
    <source>
        <dbReference type="ARBA" id="ARBA00004141"/>
    </source>
</evidence>
<evidence type="ECO:0000256" key="3">
    <source>
        <dbReference type="ARBA" id="ARBA00022692"/>
    </source>
</evidence>
<dbReference type="PANTHER" id="PTHR43840:SF12">
    <property type="entry name" value="CATION DIFFUSION FACILITATOR 1 (AFU_ORTHOLOGUE AFUA_1G14440)"/>
    <property type="match status" value="1"/>
</dbReference>
<gene>
    <name evidence="9" type="ORF">E3Q01_01342</name>
</gene>
<evidence type="ECO:0000256" key="4">
    <source>
        <dbReference type="ARBA" id="ARBA00022989"/>
    </source>
</evidence>
<evidence type="ECO:0000259" key="8">
    <source>
        <dbReference type="Pfam" id="PF01545"/>
    </source>
</evidence>
<protein>
    <submittedName>
        <fullName evidence="9">CDF manganese transporter</fullName>
    </submittedName>
</protein>
<keyword evidence="4 7" id="KW-1133">Transmembrane helix</keyword>
<proteinExistence type="predicted"/>
<evidence type="ECO:0000256" key="5">
    <source>
        <dbReference type="ARBA" id="ARBA00023136"/>
    </source>
</evidence>
<dbReference type="InterPro" id="IPR050291">
    <property type="entry name" value="CDF_Transporter"/>
</dbReference>